<feature type="compositionally biased region" description="Basic and acidic residues" evidence="1">
    <location>
        <begin position="1"/>
        <end position="22"/>
    </location>
</feature>
<gene>
    <name evidence="3" type="ORF">FNQ90_24315</name>
</gene>
<sequence length="303" mass="31841">MPGPRRPVDGGYHDGNDGHDGAYGRGGNGYGTGYDGDGYDGAGHGQGYAGGSGDHDERGTDRGYGGAEAGDDPGAHRGDGTGDGMPGGERRPGGNEPGDGDGGYDTEQFAFVEEKEESSEDVIDWLKFSESRTERREEAKRRALGRRRLVVIAVALVLLGGVGWLWAGDRLPFMGGEETEQEAAPTAESRDVIIVHLRQTNGDTTSTALLVANRTTQRGTTLLLPNELVVTPDGGTTTLGQAVTEEGAASVREAVGTLLGADIRGTWRLDTPYLENLVDLVGGITVDTDTVVLDEEGEEVVPE</sequence>
<evidence type="ECO:0000256" key="1">
    <source>
        <dbReference type="SAM" id="MobiDB-lite"/>
    </source>
</evidence>
<name>A0A7W3Y3T3_9ACTN</name>
<feature type="compositionally biased region" description="Gly residues" evidence="1">
    <location>
        <begin position="23"/>
        <end position="52"/>
    </location>
</feature>
<keyword evidence="2" id="KW-0812">Transmembrane</keyword>
<keyword evidence="2" id="KW-0472">Membrane</keyword>
<comment type="caution">
    <text evidence="3">The sequence shown here is derived from an EMBL/GenBank/DDBJ whole genome shotgun (WGS) entry which is preliminary data.</text>
</comment>
<feature type="region of interest" description="Disordered" evidence="1">
    <location>
        <begin position="1"/>
        <end position="105"/>
    </location>
</feature>
<evidence type="ECO:0000256" key="2">
    <source>
        <dbReference type="SAM" id="Phobius"/>
    </source>
</evidence>
<dbReference type="PANTHER" id="PTHR33392:SF6">
    <property type="entry name" value="POLYISOPRENYL-TEICHOIC ACID--PEPTIDOGLYCAN TEICHOIC ACID TRANSFERASE TAGU"/>
    <property type="match status" value="1"/>
</dbReference>
<dbReference type="PANTHER" id="PTHR33392">
    <property type="entry name" value="POLYISOPRENYL-TEICHOIC ACID--PEPTIDOGLYCAN TEICHOIC ACID TRANSFERASE TAGU"/>
    <property type="match status" value="1"/>
</dbReference>
<dbReference type="AlphaFoldDB" id="A0A7W3Y3T3"/>
<feature type="non-terminal residue" evidence="3">
    <location>
        <position position="303"/>
    </location>
</feature>
<dbReference type="Gene3D" id="3.40.630.190">
    <property type="entry name" value="LCP protein"/>
    <property type="match status" value="1"/>
</dbReference>
<evidence type="ECO:0000313" key="4">
    <source>
        <dbReference type="Proteomes" id="UP000538929"/>
    </source>
</evidence>
<accession>A0A7W3Y3T3</accession>
<keyword evidence="4" id="KW-1185">Reference proteome</keyword>
<reference evidence="4" key="1">
    <citation type="submission" date="2019-10" db="EMBL/GenBank/DDBJ databases">
        <title>Streptomyces sp. nov., a novel actinobacterium isolated from alkaline environment.</title>
        <authorList>
            <person name="Golinska P."/>
        </authorList>
    </citation>
    <scope>NUCLEOTIDE SEQUENCE [LARGE SCALE GENOMIC DNA]</scope>
    <source>
        <strain evidence="4">DSM 42118</strain>
    </source>
</reference>
<dbReference type="EMBL" id="VKHT01001429">
    <property type="protein sequence ID" value="MBB0247164.1"/>
    <property type="molecule type" value="Genomic_DNA"/>
</dbReference>
<proteinExistence type="predicted"/>
<keyword evidence="2" id="KW-1133">Transmembrane helix</keyword>
<feature type="transmembrane region" description="Helical" evidence="2">
    <location>
        <begin position="149"/>
        <end position="167"/>
    </location>
</feature>
<organism evidence="3 4">
    <name type="scientific">Streptomyces alkaliphilus</name>
    <dbReference type="NCBI Taxonomy" id="1472722"/>
    <lineage>
        <taxon>Bacteria</taxon>
        <taxon>Bacillati</taxon>
        <taxon>Actinomycetota</taxon>
        <taxon>Actinomycetes</taxon>
        <taxon>Kitasatosporales</taxon>
        <taxon>Streptomycetaceae</taxon>
        <taxon>Streptomyces</taxon>
    </lineage>
</organism>
<protein>
    <submittedName>
        <fullName evidence="3">LytR family transcriptional regulator</fullName>
    </submittedName>
</protein>
<dbReference type="InterPro" id="IPR050922">
    <property type="entry name" value="LytR/CpsA/Psr_CW_biosynth"/>
</dbReference>
<evidence type="ECO:0000313" key="3">
    <source>
        <dbReference type="EMBL" id="MBB0247164.1"/>
    </source>
</evidence>
<dbReference type="Proteomes" id="UP000538929">
    <property type="component" value="Unassembled WGS sequence"/>
</dbReference>